<keyword evidence="3" id="KW-1185">Reference proteome</keyword>
<gene>
    <name evidence="2" type="ORF">CLODIP_2_CD06180</name>
</gene>
<feature type="chain" id="PRO_5035849428" evidence="1">
    <location>
        <begin position="20"/>
        <end position="230"/>
    </location>
</feature>
<dbReference type="AlphaFoldDB" id="A0A8S1C7Z3"/>
<sequence>MKLFLLFSFALASIHRIQSDEETIIRDYENDDVDDLTILNAHSIHKSLNEIKDVIRGLTIKDTPSNTAGLVAALSDFKSEVQSSFNETAIKTCQSGIEEIKLSYENLQQVIKASLQNSEENILSWLNDFKAVLTVNKASSQDPRCTNRAGDVAKQSISVGTYHIFESKNGQKVVRIKAIEYCSIRGMVMASFEREEELAEFSKIYPKNGVECCTSGRDRSGTKRQKKILQ</sequence>
<evidence type="ECO:0000313" key="3">
    <source>
        <dbReference type="Proteomes" id="UP000494165"/>
    </source>
</evidence>
<evidence type="ECO:0000256" key="1">
    <source>
        <dbReference type="SAM" id="SignalP"/>
    </source>
</evidence>
<proteinExistence type="predicted"/>
<feature type="signal peptide" evidence="1">
    <location>
        <begin position="1"/>
        <end position="19"/>
    </location>
</feature>
<dbReference type="Proteomes" id="UP000494165">
    <property type="component" value="Unassembled WGS sequence"/>
</dbReference>
<accession>A0A8S1C7Z3</accession>
<dbReference type="EMBL" id="CADEPI010000020">
    <property type="protein sequence ID" value="CAB3365444.1"/>
    <property type="molecule type" value="Genomic_DNA"/>
</dbReference>
<organism evidence="2 3">
    <name type="scientific">Cloeon dipterum</name>
    <dbReference type="NCBI Taxonomy" id="197152"/>
    <lineage>
        <taxon>Eukaryota</taxon>
        <taxon>Metazoa</taxon>
        <taxon>Ecdysozoa</taxon>
        <taxon>Arthropoda</taxon>
        <taxon>Hexapoda</taxon>
        <taxon>Insecta</taxon>
        <taxon>Pterygota</taxon>
        <taxon>Palaeoptera</taxon>
        <taxon>Ephemeroptera</taxon>
        <taxon>Pisciforma</taxon>
        <taxon>Baetidae</taxon>
        <taxon>Cloeon</taxon>
    </lineage>
</organism>
<name>A0A8S1C7Z3_9INSE</name>
<evidence type="ECO:0000313" key="2">
    <source>
        <dbReference type="EMBL" id="CAB3365444.1"/>
    </source>
</evidence>
<protein>
    <submittedName>
        <fullName evidence="2">Uncharacterized protein</fullName>
    </submittedName>
</protein>
<keyword evidence="1" id="KW-0732">Signal</keyword>
<comment type="caution">
    <text evidence="2">The sequence shown here is derived from an EMBL/GenBank/DDBJ whole genome shotgun (WGS) entry which is preliminary data.</text>
</comment>
<reference evidence="2 3" key="1">
    <citation type="submission" date="2020-04" db="EMBL/GenBank/DDBJ databases">
        <authorList>
            <person name="Alioto T."/>
            <person name="Alioto T."/>
            <person name="Gomez Garrido J."/>
        </authorList>
    </citation>
    <scope>NUCLEOTIDE SEQUENCE [LARGE SCALE GENOMIC DNA]</scope>
</reference>